<proteinExistence type="predicted"/>
<gene>
    <name evidence="2" type="ORF">BB934_01905</name>
</gene>
<keyword evidence="1" id="KW-0812">Transmembrane</keyword>
<dbReference type="SUPFAM" id="SSF81324">
    <property type="entry name" value="Voltage-gated potassium channels"/>
    <property type="match status" value="1"/>
</dbReference>
<accession>A0A1B2EAW6</accession>
<evidence type="ECO:0000256" key="1">
    <source>
        <dbReference type="SAM" id="Phobius"/>
    </source>
</evidence>
<evidence type="ECO:0008006" key="3">
    <source>
        <dbReference type="Google" id="ProtNLM"/>
    </source>
</evidence>
<dbReference type="OrthoDB" id="2974133at2"/>
<dbReference type="KEGG" id="moc:BB934_01905"/>
<dbReference type="AlphaFoldDB" id="A0A1B2EAW6"/>
<organism evidence="2">
    <name type="scientific">Microvirga ossetica</name>
    <dbReference type="NCBI Taxonomy" id="1882682"/>
    <lineage>
        <taxon>Bacteria</taxon>
        <taxon>Pseudomonadati</taxon>
        <taxon>Pseudomonadota</taxon>
        <taxon>Alphaproteobacteria</taxon>
        <taxon>Hyphomicrobiales</taxon>
        <taxon>Methylobacteriaceae</taxon>
        <taxon>Microvirga</taxon>
    </lineage>
</organism>
<evidence type="ECO:0000313" key="2">
    <source>
        <dbReference type="EMBL" id="ANY77126.1"/>
    </source>
</evidence>
<sequence length="116" mass="12807">MFGTVLAHLLEIVFYALMLWYADTIAHIGGFTGLGADEVANYFYFSAETFTSLGMGDLYQWGALRLMKSLEVLNGLLLIGWSASFAFLAMSRLWALHASAAAAETHVLSHRENDEP</sequence>
<name>A0A1B2EAW6_9HYPH</name>
<dbReference type="RefSeq" id="WP_099508128.1">
    <property type="nucleotide sequence ID" value="NZ_CP016616.1"/>
</dbReference>
<reference evidence="2" key="1">
    <citation type="submission" date="2016-07" db="EMBL/GenBank/DDBJ databases">
        <title>Microvirga ossetica sp. nov. a new species of rhizobia isolated from root nodules of the legume species Vicia alpestris Steven originated from North Ossetia region in the Caucasus.</title>
        <authorList>
            <person name="Safronova V.I."/>
            <person name="Kuznetsova I.G."/>
            <person name="Sazanova A.L."/>
            <person name="Belimov A."/>
            <person name="Andronov E."/>
            <person name="Osledkin Y.S."/>
            <person name="Onishchuk O.P."/>
            <person name="Kurchak O.N."/>
            <person name="Shaposhnikov A.I."/>
            <person name="Willems A."/>
            <person name="Tikhonovich I.A."/>
        </authorList>
    </citation>
    <scope>NUCLEOTIDE SEQUENCE [LARGE SCALE GENOMIC DNA]</scope>
    <source>
        <strain evidence="2">V5/3M</strain>
    </source>
</reference>
<feature type="transmembrane region" description="Helical" evidence="1">
    <location>
        <begin position="12"/>
        <end position="36"/>
    </location>
</feature>
<keyword evidence="1" id="KW-0472">Membrane</keyword>
<dbReference type="Gene3D" id="1.10.287.70">
    <property type="match status" value="1"/>
</dbReference>
<protein>
    <recommendedName>
        <fullName evidence="3">Potassium channel domain-containing protein</fullName>
    </recommendedName>
</protein>
<keyword evidence="1" id="KW-1133">Transmembrane helix</keyword>
<feature type="transmembrane region" description="Helical" evidence="1">
    <location>
        <begin position="72"/>
        <end position="90"/>
    </location>
</feature>
<dbReference type="EMBL" id="CP016616">
    <property type="protein sequence ID" value="ANY77126.1"/>
    <property type="molecule type" value="Genomic_DNA"/>
</dbReference>